<dbReference type="AlphaFoldDB" id="A0A1Z3NBA9"/>
<feature type="chain" id="PRO_5011734471" evidence="1">
    <location>
        <begin position="20"/>
        <end position="110"/>
    </location>
</feature>
<sequence length="110" mass="12313">MKHLLLSLTVLLSGAAAQAQDLFCKISVNNEVMVDTKVSTVVGKNAAIGTYDNYQISVRNQSAGKFYIEVYETNVSRSYADGVLRTEEDEMKWTLWSREILMEASCRLAI</sequence>
<accession>A0A1Z3NBA9</accession>
<feature type="signal peptide" evidence="1">
    <location>
        <begin position="1"/>
        <end position="19"/>
    </location>
</feature>
<dbReference type="RefSeq" id="WP_011163257.1">
    <property type="nucleotide sequence ID" value="NZ_AP029059.1"/>
</dbReference>
<gene>
    <name evidence="2" type="ORF">B9G79_14970</name>
</gene>
<proteinExistence type="predicted"/>
<dbReference type="EMBL" id="CP020946">
    <property type="protein sequence ID" value="ASD64772.1"/>
    <property type="molecule type" value="Genomic_DNA"/>
</dbReference>
<protein>
    <submittedName>
        <fullName evidence="2">Uncharacterized protein</fullName>
    </submittedName>
</protein>
<evidence type="ECO:0000313" key="2">
    <source>
        <dbReference type="EMBL" id="ASD64772.1"/>
    </source>
</evidence>
<evidence type="ECO:0000313" key="3">
    <source>
        <dbReference type="Proteomes" id="UP000197003"/>
    </source>
</evidence>
<keyword evidence="1" id="KW-0732">Signal</keyword>
<dbReference type="KEGG" id="bbac:EP01_17750"/>
<dbReference type="GeneID" id="93011784"/>
<evidence type="ECO:0000256" key="1">
    <source>
        <dbReference type="SAM" id="SignalP"/>
    </source>
</evidence>
<dbReference type="Proteomes" id="UP000197003">
    <property type="component" value="Chromosome"/>
</dbReference>
<organism evidence="2 3">
    <name type="scientific">Bdellovibrio bacteriovorus</name>
    <dbReference type="NCBI Taxonomy" id="959"/>
    <lineage>
        <taxon>Bacteria</taxon>
        <taxon>Pseudomonadati</taxon>
        <taxon>Bdellovibrionota</taxon>
        <taxon>Bdellovibrionia</taxon>
        <taxon>Bdellovibrionales</taxon>
        <taxon>Pseudobdellovibrionaceae</taxon>
        <taxon>Bdellovibrio</taxon>
    </lineage>
</organism>
<name>A0A1Z3NBA9_BDEBC</name>
<reference evidence="2 3" key="1">
    <citation type="submission" date="2017-04" db="EMBL/GenBank/DDBJ databases">
        <title>Whole genome sequence of Bdellovibrio bacteriovorus strain SSB218315.</title>
        <authorList>
            <person name="Oyedara O."/>
            <person name="Rodriguez-Perez M.A."/>
        </authorList>
    </citation>
    <scope>NUCLEOTIDE SEQUENCE [LARGE SCALE GENOMIC DNA]</scope>
    <source>
        <strain evidence="2 3">SSB218315</strain>
    </source>
</reference>
<dbReference type="OrthoDB" id="5297362at2"/>